<gene>
    <name evidence="7" type="ORF">FJU08_12450</name>
</gene>
<dbReference type="Pfam" id="PF01553">
    <property type="entry name" value="Acyltransferase"/>
    <property type="match status" value="1"/>
</dbReference>
<protein>
    <submittedName>
        <fullName evidence="7">1-acyl-sn-glycerol-3-phosphate acyltransferase</fullName>
    </submittedName>
</protein>
<dbReference type="SMART" id="SM00563">
    <property type="entry name" value="PlsC"/>
    <property type="match status" value="1"/>
</dbReference>
<dbReference type="Proteomes" id="UP000318801">
    <property type="component" value="Unassembled WGS sequence"/>
</dbReference>
<keyword evidence="2" id="KW-0444">Lipid biosynthesis</keyword>
<dbReference type="PANTHER" id="PTHR10434:SF64">
    <property type="entry name" value="1-ACYL-SN-GLYCEROL-3-PHOSPHATE ACYLTRANSFERASE-RELATED"/>
    <property type="match status" value="1"/>
</dbReference>
<dbReference type="SUPFAM" id="SSF69593">
    <property type="entry name" value="Glycerol-3-phosphate (1)-acyltransferase"/>
    <property type="match status" value="1"/>
</dbReference>
<accession>A0A506U9Z2</accession>
<dbReference type="AlphaFoldDB" id="A0A506U9Z2"/>
<keyword evidence="4" id="KW-0443">Lipid metabolism</keyword>
<evidence type="ECO:0000259" key="6">
    <source>
        <dbReference type="SMART" id="SM00563"/>
    </source>
</evidence>
<evidence type="ECO:0000256" key="3">
    <source>
        <dbReference type="ARBA" id="ARBA00022679"/>
    </source>
</evidence>
<evidence type="ECO:0000256" key="1">
    <source>
        <dbReference type="ARBA" id="ARBA00005189"/>
    </source>
</evidence>
<comment type="caution">
    <text evidence="7">The sequence shown here is derived from an EMBL/GenBank/DDBJ whole genome shotgun (WGS) entry which is preliminary data.</text>
</comment>
<reference evidence="7 8" key="1">
    <citation type="submission" date="2019-06" db="EMBL/GenBank/DDBJ databases">
        <authorList>
            <person name="Li M."/>
        </authorList>
    </citation>
    <scope>NUCLEOTIDE SEQUENCE [LARGE SCALE GENOMIC DNA]</scope>
    <source>
        <strain evidence="7 8">BGMRC2036</strain>
    </source>
</reference>
<sequence>MKYLRYSYVTLALFLATILLAPVQLLCLWRGWPLARKLPRYWHMVACFVLGIRIHVHGAPDKRRPLLLSSNHTSWLDIVVLGRVADLAFIAKSEVRDWPVFGLFARLQNSVFIERADRRGTGDQVNTIAERLVGGEIIVLFPEGTTSDGNRLLPLKYSLFGAASSAVPFSPSGSVYVQPVAVAYTGIGGLPMGRALRPVIAWPGDVEMLPSLAGVIRAGNFDIDVCFGESVEFSAETKRKQAAAEVEARMRALLSEQLRGR</sequence>
<dbReference type="EMBL" id="VHLG01000007">
    <property type="protein sequence ID" value="TPW30176.1"/>
    <property type="molecule type" value="Genomic_DNA"/>
</dbReference>
<keyword evidence="3 7" id="KW-0808">Transferase</keyword>
<dbReference type="RefSeq" id="WP_141149386.1">
    <property type="nucleotide sequence ID" value="NZ_VHLG01000007.1"/>
</dbReference>
<organism evidence="7 8">
    <name type="scientific">Martelella alba</name>
    <dbReference type="NCBI Taxonomy" id="2590451"/>
    <lineage>
        <taxon>Bacteria</taxon>
        <taxon>Pseudomonadati</taxon>
        <taxon>Pseudomonadota</taxon>
        <taxon>Alphaproteobacteria</taxon>
        <taxon>Hyphomicrobiales</taxon>
        <taxon>Aurantimonadaceae</taxon>
        <taxon>Martelella</taxon>
    </lineage>
</organism>
<evidence type="ECO:0000313" key="8">
    <source>
        <dbReference type="Proteomes" id="UP000318801"/>
    </source>
</evidence>
<feature type="domain" description="Phospholipid/glycerol acyltransferase" evidence="6">
    <location>
        <begin position="66"/>
        <end position="185"/>
    </location>
</feature>
<dbReference type="GO" id="GO:0003841">
    <property type="term" value="F:1-acylglycerol-3-phosphate O-acyltransferase activity"/>
    <property type="evidence" value="ECO:0007669"/>
    <property type="project" value="TreeGrafter"/>
</dbReference>
<comment type="pathway">
    <text evidence="1">Lipid metabolism.</text>
</comment>
<evidence type="ECO:0000256" key="2">
    <source>
        <dbReference type="ARBA" id="ARBA00022516"/>
    </source>
</evidence>
<dbReference type="InterPro" id="IPR002123">
    <property type="entry name" value="Plipid/glycerol_acylTrfase"/>
</dbReference>
<dbReference type="OrthoDB" id="9806880at2"/>
<dbReference type="CDD" id="cd07989">
    <property type="entry name" value="LPLAT_AGPAT-like"/>
    <property type="match status" value="1"/>
</dbReference>
<keyword evidence="5 7" id="KW-0012">Acyltransferase</keyword>
<evidence type="ECO:0000256" key="5">
    <source>
        <dbReference type="ARBA" id="ARBA00023315"/>
    </source>
</evidence>
<proteinExistence type="predicted"/>
<dbReference type="PANTHER" id="PTHR10434">
    <property type="entry name" value="1-ACYL-SN-GLYCEROL-3-PHOSPHATE ACYLTRANSFERASE"/>
    <property type="match status" value="1"/>
</dbReference>
<keyword evidence="8" id="KW-1185">Reference proteome</keyword>
<evidence type="ECO:0000313" key="7">
    <source>
        <dbReference type="EMBL" id="TPW30176.1"/>
    </source>
</evidence>
<dbReference type="GO" id="GO:0006654">
    <property type="term" value="P:phosphatidic acid biosynthetic process"/>
    <property type="evidence" value="ECO:0007669"/>
    <property type="project" value="TreeGrafter"/>
</dbReference>
<name>A0A506U9Z2_9HYPH</name>
<evidence type="ECO:0000256" key="4">
    <source>
        <dbReference type="ARBA" id="ARBA00023098"/>
    </source>
</evidence>